<dbReference type="CDD" id="cd01189">
    <property type="entry name" value="INT_ICEBs1_C_like"/>
    <property type="match status" value="1"/>
</dbReference>
<dbReference type="PROSITE" id="PS51898">
    <property type="entry name" value="TYR_RECOMBINASE"/>
    <property type="match status" value="1"/>
</dbReference>
<evidence type="ECO:0000313" key="6">
    <source>
        <dbReference type="EMBL" id="MBW4466280.1"/>
    </source>
</evidence>
<dbReference type="InterPro" id="IPR050808">
    <property type="entry name" value="Phage_Integrase"/>
</dbReference>
<dbReference type="Gene3D" id="1.10.150.130">
    <property type="match status" value="1"/>
</dbReference>
<dbReference type="Proteomes" id="UP000707356">
    <property type="component" value="Unassembled WGS sequence"/>
</dbReference>
<reference evidence="6" key="1">
    <citation type="submission" date="2021-05" db="EMBL/GenBank/DDBJ databases">
        <authorList>
            <person name="Pietrasiak N."/>
            <person name="Ward R."/>
            <person name="Stajich J.E."/>
            <person name="Kurbessoian T."/>
        </authorList>
    </citation>
    <scope>NUCLEOTIDE SEQUENCE</scope>
    <source>
        <strain evidence="6">GSE-TBD4-15B</strain>
    </source>
</reference>
<dbReference type="InterPro" id="IPR002104">
    <property type="entry name" value="Integrase_catalytic"/>
</dbReference>
<evidence type="ECO:0000256" key="2">
    <source>
        <dbReference type="ARBA" id="ARBA00022908"/>
    </source>
</evidence>
<feature type="domain" description="Tyr recombinase" evidence="5">
    <location>
        <begin position="199"/>
        <end position="390"/>
    </location>
</feature>
<reference evidence="6" key="2">
    <citation type="journal article" date="2022" name="Microbiol. Resour. Announc.">
        <title>Metagenome Sequencing to Explore Phylogenomics of Terrestrial Cyanobacteria.</title>
        <authorList>
            <person name="Ward R.D."/>
            <person name="Stajich J.E."/>
            <person name="Johansen J.R."/>
            <person name="Huntemann M."/>
            <person name="Clum A."/>
            <person name="Foster B."/>
            <person name="Foster B."/>
            <person name="Roux S."/>
            <person name="Palaniappan K."/>
            <person name="Varghese N."/>
            <person name="Mukherjee S."/>
            <person name="Reddy T.B.K."/>
            <person name="Daum C."/>
            <person name="Copeland A."/>
            <person name="Chen I.A."/>
            <person name="Ivanova N.N."/>
            <person name="Kyrpides N.C."/>
            <person name="Shapiro N."/>
            <person name="Eloe-Fadrosh E.A."/>
            <person name="Pietrasiak N."/>
        </authorList>
    </citation>
    <scope>NUCLEOTIDE SEQUENCE</scope>
    <source>
        <strain evidence="6">GSE-TBD4-15B</strain>
    </source>
</reference>
<keyword evidence="3" id="KW-0238">DNA-binding</keyword>
<evidence type="ECO:0000256" key="1">
    <source>
        <dbReference type="ARBA" id="ARBA00008857"/>
    </source>
</evidence>
<dbReference type="InterPro" id="IPR022000">
    <property type="entry name" value="Min27-like_integrase_DNA_bind"/>
</dbReference>
<keyword evidence="2" id="KW-0229">DNA integration</keyword>
<accession>A0A951PC10</accession>
<evidence type="ECO:0000256" key="4">
    <source>
        <dbReference type="ARBA" id="ARBA00023172"/>
    </source>
</evidence>
<dbReference type="InterPro" id="IPR013762">
    <property type="entry name" value="Integrase-like_cat_sf"/>
</dbReference>
<organism evidence="6 7">
    <name type="scientific">Pegethrix bostrychoides GSE-TBD4-15B</name>
    <dbReference type="NCBI Taxonomy" id="2839662"/>
    <lineage>
        <taxon>Bacteria</taxon>
        <taxon>Bacillati</taxon>
        <taxon>Cyanobacteriota</taxon>
        <taxon>Cyanophyceae</taxon>
        <taxon>Oculatellales</taxon>
        <taxon>Oculatellaceae</taxon>
        <taxon>Pegethrix</taxon>
    </lineage>
</organism>
<dbReference type="InterPro" id="IPR011010">
    <property type="entry name" value="DNA_brk_join_enz"/>
</dbReference>
<dbReference type="GO" id="GO:0006310">
    <property type="term" value="P:DNA recombination"/>
    <property type="evidence" value="ECO:0007669"/>
    <property type="project" value="UniProtKB-KW"/>
</dbReference>
<dbReference type="PANTHER" id="PTHR30629:SF2">
    <property type="entry name" value="PROPHAGE INTEGRASE INTS-RELATED"/>
    <property type="match status" value="1"/>
</dbReference>
<dbReference type="AlphaFoldDB" id="A0A951PC10"/>
<comment type="caution">
    <text evidence="6">The sequence shown here is derived from an EMBL/GenBank/DDBJ whole genome shotgun (WGS) entry which is preliminary data.</text>
</comment>
<name>A0A951PC10_9CYAN</name>
<dbReference type="Pfam" id="PF12167">
    <property type="entry name" value="Arm-DNA-bind_2"/>
    <property type="match status" value="1"/>
</dbReference>
<dbReference type="GO" id="GO:0015074">
    <property type="term" value="P:DNA integration"/>
    <property type="evidence" value="ECO:0007669"/>
    <property type="project" value="UniProtKB-KW"/>
</dbReference>
<dbReference type="SUPFAM" id="SSF56349">
    <property type="entry name" value="DNA breaking-rejoining enzymes"/>
    <property type="match status" value="1"/>
</dbReference>
<comment type="similarity">
    <text evidence="1">Belongs to the 'phage' integrase family.</text>
</comment>
<dbReference type="PANTHER" id="PTHR30629">
    <property type="entry name" value="PROPHAGE INTEGRASE"/>
    <property type="match status" value="1"/>
</dbReference>
<protein>
    <submittedName>
        <fullName evidence="6">Site-specific integrase</fullName>
    </submittedName>
</protein>
<sequence>MRDLTLNRKASKGSVQIKSSNNRLQLVFNYAGKRQYLSTGFADTSANRKLAEMKARQIELDILSGNFDSTLTKYKPQSVLSTITPVTPIAAQKPTLAELWERYTDFKRPSLSPNTLAKEFSTVERCITSRLPTVSLDEAIAIRDWVVANKSPDAAKRLLTQLSACCKWAVNSGLIAENPFDGMALEVKLPKNKLHNQDQEIDPFTAEERDAIIQAFEKNRYYSHYAPFISFLFKTGCRPSEAIALQWKHISYDFRFITFEQSAVISEKGLIARKGLKTQESRRFPANSSLQAFLRELKAEDCQPESLVFPSPDGKFIDFHNFRNRAWLTILEELPTIRYRKPYQTRHTFITLALDNNLDAKDVARLVGNSPEIIYRHYAGNKRELFVPEF</sequence>
<evidence type="ECO:0000259" key="5">
    <source>
        <dbReference type="PROSITE" id="PS51898"/>
    </source>
</evidence>
<evidence type="ECO:0000256" key="3">
    <source>
        <dbReference type="ARBA" id="ARBA00023125"/>
    </source>
</evidence>
<dbReference type="Pfam" id="PF00589">
    <property type="entry name" value="Phage_integrase"/>
    <property type="match status" value="1"/>
</dbReference>
<dbReference type="GO" id="GO:0003677">
    <property type="term" value="F:DNA binding"/>
    <property type="evidence" value="ECO:0007669"/>
    <property type="project" value="UniProtKB-KW"/>
</dbReference>
<keyword evidence="4" id="KW-0233">DNA recombination</keyword>
<dbReference type="InterPro" id="IPR010998">
    <property type="entry name" value="Integrase_recombinase_N"/>
</dbReference>
<dbReference type="Gene3D" id="1.10.443.10">
    <property type="entry name" value="Intergrase catalytic core"/>
    <property type="match status" value="1"/>
</dbReference>
<proteinExistence type="inferred from homology"/>
<dbReference type="EMBL" id="JAHHHV010000067">
    <property type="protein sequence ID" value="MBW4466280.1"/>
    <property type="molecule type" value="Genomic_DNA"/>
</dbReference>
<gene>
    <name evidence="6" type="ORF">KME07_12710</name>
</gene>
<evidence type="ECO:0000313" key="7">
    <source>
        <dbReference type="Proteomes" id="UP000707356"/>
    </source>
</evidence>